<sequence length="271" mass="27677">MLRQRLLTAIVLVALALWAILGWPGEAFAIGFAGVATLAAWEWSALAGVGALPARLAYAALVAALLLGVAITPVGAGPTLLWAAVPWWVLAAVAVLRYPAGDRFWARRAPRLAAGVLVLVPAWTALVGLRGDGSGAVLVLYLMGLIWMADTAAYFCGRRWGRRKLAPGVSPGKTWAGFYGALAGGAALAAACAVPLGYGGHQLPGFLLLALATVVSSVLGDLFESLVKRVAGIKDSGAILPGHGGIMDRIDSLTAGAPIFVVGLGLLGSPA</sequence>
<comment type="pathway">
    <text evidence="3 18">Phospholipid metabolism; CDP-diacylglycerol biosynthesis; CDP-diacylglycerol from sn-glycerol 3-phosphate: step 3/3.</text>
</comment>
<feature type="transmembrane region" description="Helical" evidence="19">
    <location>
        <begin position="32"/>
        <end position="49"/>
    </location>
</feature>
<evidence type="ECO:0000256" key="10">
    <source>
        <dbReference type="ARBA" id="ARBA00022679"/>
    </source>
</evidence>
<reference evidence="20 21" key="1">
    <citation type="submission" date="2018-07" db="EMBL/GenBank/DDBJ databases">
        <title>Genomic Encyclopedia of Type Strains, Phase IV (KMG-IV): sequencing the most valuable type-strain genomes for metagenomic binning, comparative biology and taxonomic classification.</title>
        <authorList>
            <person name="Goeker M."/>
        </authorList>
    </citation>
    <scope>NUCLEOTIDE SEQUENCE [LARGE SCALE GENOMIC DNA]</scope>
    <source>
        <strain evidence="20 21">DSM 26407</strain>
    </source>
</reference>
<feature type="transmembrane region" description="Helical" evidence="19">
    <location>
        <begin position="80"/>
        <end position="100"/>
    </location>
</feature>
<keyword evidence="12 18" id="KW-0548">Nucleotidyltransferase</keyword>
<comment type="pathway">
    <text evidence="4">Lipid metabolism.</text>
</comment>
<evidence type="ECO:0000256" key="9">
    <source>
        <dbReference type="ARBA" id="ARBA00022516"/>
    </source>
</evidence>
<evidence type="ECO:0000256" key="2">
    <source>
        <dbReference type="ARBA" id="ARBA00004651"/>
    </source>
</evidence>
<dbReference type="Pfam" id="PF01148">
    <property type="entry name" value="CTP_transf_1"/>
    <property type="match status" value="1"/>
</dbReference>
<dbReference type="PANTHER" id="PTHR46382">
    <property type="entry name" value="PHOSPHATIDATE CYTIDYLYLTRANSFERASE"/>
    <property type="match status" value="1"/>
</dbReference>
<evidence type="ECO:0000256" key="1">
    <source>
        <dbReference type="ARBA" id="ARBA00001698"/>
    </source>
</evidence>
<dbReference type="PROSITE" id="PS01315">
    <property type="entry name" value="CDS"/>
    <property type="match status" value="1"/>
</dbReference>
<comment type="subcellular location">
    <subcellularLocation>
        <location evidence="2">Cell membrane</location>
        <topology evidence="2">Multi-pass membrane protein</topology>
    </subcellularLocation>
</comment>
<evidence type="ECO:0000256" key="11">
    <source>
        <dbReference type="ARBA" id="ARBA00022692"/>
    </source>
</evidence>
<comment type="caution">
    <text evidence="20">The sequence shown here is derived from an EMBL/GenBank/DDBJ whole genome shotgun (WGS) entry which is preliminary data.</text>
</comment>
<dbReference type="AlphaFoldDB" id="A0A369BWN2"/>
<keyword evidence="10 18" id="KW-0808">Transferase</keyword>
<comment type="similarity">
    <text evidence="5 18">Belongs to the CDS family.</text>
</comment>
<evidence type="ECO:0000256" key="18">
    <source>
        <dbReference type="RuleBase" id="RU003938"/>
    </source>
</evidence>
<dbReference type="OrthoDB" id="9799199at2"/>
<keyword evidence="17" id="KW-1208">Phospholipid metabolism</keyword>
<dbReference type="Proteomes" id="UP000252707">
    <property type="component" value="Unassembled WGS sequence"/>
</dbReference>
<evidence type="ECO:0000313" key="21">
    <source>
        <dbReference type="Proteomes" id="UP000252707"/>
    </source>
</evidence>
<gene>
    <name evidence="20" type="ORF">DFQ59_11547</name>
</gene>
<feature type="transmembrane region" description="Helical" evidence="19">
    <location>
        <begin position="135"/>
        <end position="155"/>
    </location>
</feature>
<organism evidence="20 21">
    <name type="scientific">Thioalbus denitrificans</name>
    <dbReference type="NCBI Taxonomy" id="547122"/>
    <lineage>
        <taxon>Bacteria</taxon>
        <taxon>Pseudomonadati</taxon>
        <taxon>Pseudomonadota</taxon>
        <taxon>Gammaproteobacteria</taxon>
        <taxon>Chromatiales</taxon>
        <taxon>Ectothiorhodospiraceae</taxon>
        <taxon>Thioalbus</taxon>
    </lineage>
</organism>
<evidence type="ECO:0000256" key="15">
    <source>
        <dbReference type="ARBA" id="ARBA00023136"/>
    </source>
</evidence>
<evidence type="ECO:0000256" key="3">
    <source>
        <dbReference type="ARBA" id="ARBA00005119"/>
    </source>
</evidence>
<keyword evidence="21" id="KW-1185">Reference proteome</keyword>
<accession>A0A369BWN2</accession>
<proteinExistence type="inferred from homology"/>
<evidence type="ECO:0000256" key="14">
    <source>
        <dbReference type="ARBA" id="ARBA00023098"/>
    </source>
</evidence>
<evidence type="ECO:0000256" key="19">
    <source>
        <dbReference type="SAM" id="Phobius"/>
    </source>
</evidence>
<dbReference type="EC" id="2.7.7.41" evidence="6 18"/>
<comment type="catalytic activity">
    <reaction evidence="1 18">
        <text>a 1,2-diacyl-sn-glycero-3-phosphate + CTP + H(+) = a CDP-1,2-diacyl-sn-glycerol + diphosphate</text>
        <dbReference type="Rhea" id="RHEA:16229"/>
        <dbReference type="ChEBI" id="CHEBI:15378"/>
        <dbReference type="ChEBI" id="CHEBI:33019"/>
        <dbReference type="ChEBI" id="CHEBI:37563"/>
        <dbReference type="ChEBI" id="CHEBI:58332"/>
        <dbReference type="ChEBI" id="CHEBI:58608"/>
        <dbReference type="EC" id="2.7.7.41"/>
    </reaction>
</comment>
<evidence type="ECO:0000256" key="17">
    <source>
        <dbReference type="ARBA" id="ARBA00023264"/>
    </source>
</evidence>
<keyword evidence="9" id="KW-0444">Lipid biosynthesis</keyword>
<protein>
    <recommendedName>
        <fullName evidence="7 18">Phosphatidate cytidylyltransferase</fullName>
        <ecNumber evidence="6 18">2.7.7.41</ecNumber>
    </recommendedName>
</protein>
<dbReference type="PANTHER" id="PTHR46382:SF1">
    <property type="entry name" value="PHOSPHATIDATE CYTIDYLYLTRANSFERASE"/>
    <property type="match status" value="1"/>
</dbReference>
<evidence type="ECO:0000256" key="8">
    <source>
        <dbReference type="ARBA" id="ARBA00022475"/>
    </source>
</evidence>
<evidence type="ECO:0000256" key="13">
    <source>
        <dbReference type="ARBA" id="ARBA00022989"/>
    </source>
</evidence>
<evidence type="ECO:0000256" key="5">
    <source>
        <dbReference type="ARBA" id="ARBA00010185"/>
    </source>
</evidence>
<feature type="transmembrane region" description="Helical" evidence="19">
    <location>
        <begin position="204"/>
        <end position="223"/>
    </location>
</feature>
<evidence type="ECO:0000256" key="16">
    <source>
        <dbReference type="ARBA" id="ARBA00023209"/>
    </source>
</evidence>
<keyword evidence="8" id="KW-1003">Cell membrane</keyword>
<evidence type="ECO:0000256" key="12">
    <source>
        <dbReference type="ARBA" id="ARBA00022695"/>
    </source>
</evidence>
<keyword evidence="15 19" id="KW-0472">Membrane</keyword>
<dbReference type="GO" id="GO:0004605">
    <property type="term" value="F:phosphatidate cytidylyltransferase activity"/>
    <property type="evidence" value="ECO:0007669"/>
    <property type="project" value="UniProtKB-EC"/>
</dbReference>
<feature type="transmembrane region" description="Helical" evidence="19">
    <location>
        <begin position="112"/>
        <end position="129"/>
    </location>
</feature>
<keyword evidence="11 18" id="KW-0812">Transmembrane</keyword>
<keyword evidence="13 19" id="KW-1133">Transmembrane helix</keyword>
<evidence type="ECO:0000256" key="4">
    <source>
        <dbReference type="ARBA" id="ARBA00005189"/>
    </source>
</evidence>
<dbReference type="UniPathway" id="UPA00557">
    <property type="reaction ID" value="UER00614"/>
</dbReference>
<feature type="transmembrane region" description="Helical" evidence="19">
    <location>
        <begin position="176"/>
        <end position="198"/>
    </location>
</feature>
<feature type="transmembrane region" description="Helical" evidence="19">
    <location>
        <begin position="56"/>
        <end position="74"/>
    </location>
</feature>
<evidence type="ECO:0000256" key="6">
    <source>
        <dbReference type="ARBA" id="ARBA00012487"/>
    </source>
</evidence>
<dbReference type="EMBL" id="QPJY01000015">
    <property type="protein sequence ID" value="RCX24827.1"/>
    <property type="molecule type" value="Genomic_DNA"/>
</dbReference>
<dbReference type="RefSeq" id="WP_114281146.1">
    <property type="nucleotide sequence ID" value="NZ_QPJY01000015.1"/>
</dbReference>
<keyword evidence="14" id="KW-0443">Lipid metabolism</keyword>
<keyword evidence="16" id="KW-0594">Phospholipid biosynthesis</keyword>
<evidence type="ECO:0000313" key="20">
    <source>
        <dbReference type="EMBL" id="RCX24827.1"/>
    </source>
</evidence>
<dbReference type="GO" id="GO:0016024">
    <property type="term" value="P:CDP-diacylglycerol biosynthetic process"/>
    <property type="evidence" value="ECO:0007669"/>
    <property type="project" value="UniProtKB-UniPathway"/>
</dbReference>
<dbReference type="InterPro" id="IPR000374">
    <property type="entry name" value="PC_trans"/>
</dbReference>
<dbReference type="GO" id="GO:0005886">
    <property type="term" value="C:plasma membrane"/>
    <property type="evidence" value="ECO:0007669"/>
    <property type="project" value="UniProtKB-SubCell"/>
</dbReference>
<evidence type="ECO:0000256" key="7">
    <source>
        <dbReference type="ARBA" id="ARBA00019373"/>
    </source>
</evidence>
<name>A0A369BWN2_9GAMM</name>